<keyword evidence="3 6" id="KW-0547">Nucleotide-binding</keyword>
<evidence type="ECO:0000259" key="9">
    <source>
        <dbReference type="PROSITE" id="PS51880"/>
    </source>
</evidence>
<feature type="domain" description="OBG-type G" evidence="8">
    <location>
        <begin position="1"/>
        <end position="256"/>
    </location>
</feature>
<dbReference type="Gene3D" id="1.10.150.300">
    <property type="entry name" value="TGS-like domain"/>
    <property type="match status" value="1"/>
</dbReference>
<reference evidence="11" key="1">
    <citation type="submission" date="2016-10" db="EMBL/GenBank/DDBJ databases">
        <authorList>
            <person name="Varghese N."/>
            <person name="Submissions S."/>
        </authorList>
    </citation>
    <scope>NUCLEOTIDE SEQUENCE [LARGE SCALE GENOMIC DNA]</scope>
    <source>
        <strain evidence="11">DS-12</strain>
    </source>
</reference>
<dbReference type="InterPro" id="IPR006073">
    <property type="entry name" value="GTP-bd"/>
</dbReference>
<evidence type="ECO:0000256" key="2">
    <source>
        <dbReference type="ARBA" id="ARBA00022723"/>
    </source>
</evidence>
<dbReference type="NCBIfam" id="TIGR00092">
    <property type="entry name" value="redox-regulated ATPase YchF"/>
    <property type="match status" value="1"/>
</dbReference>
<accession>A0A1I5FHS0</accession>
<dbReference type="PROSITE" id="PS51880">
    <property type="entry name" value="TGS"/>
    <property type="match status" value="1"/>
</dbReference>
<comment type="similarity">
    <text evidence="6">Belongs to the TRAFAC class OBG-HflX-like GTPase superfamily. OBG GTPase family. YchF/OLA1 subfamily.</text>
</comment>
<feature type="coiled-coil region" evidence="7">
    <location>
        <begin position="128"/>
        <end position="155"/>
    </location>
</feature>
<dbReference type="GO" id="GO:0046872">
    <property type="term" value="F:metal ion binding"/>
    <property type="evidence" value="ECO:0007669"/>
    <property type="project" value="UniProtKB-KW"/>
</dbReference>
<organism evidence="10 11">
    <name type="scientific">Paenimyroides ummariense</name>
    <dbReference type="NCBI Taxonomy" id="913024"/>
    <lineage>
        <taxon>Bacteria</taxon>
        <taxon>Pseudomonadati</taxon>
        <taxon>Bacteroidota</taxon>
        <taxon>Flavobacteriia</taxon>
        <taxon>Flavobacteriales</taxon>
        <taxon>Flavobacteriaceae</taxon>
        <taxon>Paenimyroides</taxon>
    </lineage>
</organism>
<dbReference type="SUPFAM" id="SSF81271">
    <property type="entry name" value="TGS-like"/>
    <property type="match status" value="1"/>
</dbReference>
<protein>
    <recommendedName>
        <fullName evidence="6">Ribosome-binding ATPase YchF</fullName>
    </recommendedName>
</protein>
<evidence type="ECO:0000256" key="6">
    <source>
        <dbReference type="HAMAP-Rule" id="MF_00944"/>
    </source>
</evidence>
<dbReference type="PANTHER" id="PTHR23305:SF18">
    <property type="entry name" value="OBG-TYPE G DOMAIN-CONTAINING PROTEIN"/>
    <property type="match status" value="1"/>
</dbReference>
<dbReference type="FunFam" id="1.10.150.300:FF:000001">
    <property type="entry name" value="Ribosome-binding ATPase YchF"/>
    <property type="match status" value="1"/>
</dbReference>
<comment type="cofactor">
    <cofactor evidence="1">
        <name>Mg(2+)</name>
        <dbReference type="ChEBI" id="CHEBI:18420"/>
    </cofactor>
</comment>
<keyword evidence="11" id="KW-1185">Reference proteome</keyword>
<dbReference type="HAMAP" id="MF_00944">
    <property type="entry name" value="YchF_OLA1_ATPase"/>
    <property type="match status" value="1"/>
</dbReference>
<evidence type="ECO:0000256" key="7">
    <source>
        <dbReference type="SAM" id="Coils"/>
    </source>
</evidence>
<evidence type="ECO:0000259" key="8">
    <source>
        <dbReference type="PROSITE" id="PS51710"/>
    </source>
</evidence>
<comment type="function">
    <text evidence="6">ATPase that binds to both the 70S ribosome and the 50S ribosomal subunit in a nucleotide-independent manner.</text>
</comment>
<dbReference type="Gene3D" id="3.40.50.300">
    <property type="entry name" value="P-loop containing nucleotide triphosphate hydrolases"/>
    <property type="match status" value="1"/>
</dbReference>
<dbReference type="GO" id="GO:0005524">
    <property type="term" value="F:ATP binding"/>
    <property type="evidence" value="ECO:0007669"/>
    <property type="project" value="UniProtKB-UniRule"/>
</dbReference>
<dbReference type="CDD" id="cd01900">
    <property type="entry name" value="YchF"/>
    <property type="match status" value="1"/>
</dbReference>
<dbReference type="RefSeq" id="WP_091525784.1">
    <property type="nucleotide sequence ID" value="NZ_FOVI01000028.1"/>
</dbReference>
<dbReference type="Proteomes" id="UP000199036">
    <property type="component" value="Unassembled WGS sequence"/>
</dbReference>
<dbReference type="EMBL" id="FOVI01000028">
    <property type="protein sequence ID" value="SFO22881.1"/>
    <property type="molecule type" value="Genomic_DNA"/>
</dbReference>
<keyword evidence="4 6" id="KW-0067">ATP-binding</keyword>
<dbReference type="FunFam" id="3.10.20.30:FF:000001">
    <property type="entry name" value="Ribosome-binding ATPase YchF"/>
    <property type="match status" value="1"/>
</dbReference>
<dbReference type="InterPro" id="IPR012675">
    <property type="entry name" value="Beta-grasp_dom_sf"/>
</dbReference>
<evidence type="ECO:0000313" key="10">
    <source>
        <dbReference type="EMBL" id="SFO22881.1"/>
    </source>
</evidence>
<evidence type="ECO:0000256" key="1">
    <source>
        <dbReference type="ARBA" id="ARBA00001946"/>
    </source>
</evidence>
<dbReference type="InterPro" id="IPR027417">
    <property type="entry name" value="P-loop_NTPase"/>
</dbReference>
<proteinExistence type="inferred from homology"/>
<feature type="domain" description="TGS" evidence="9">
    <location>
        <begin position="279"/>
        <end position="362"/>
    </location>
</feature>
<dbReference type="AlphaFoldDB" id="A0A1I5FHS0"/>
<dbReference type="InterPro" id="IPR041706">
    <property type="entry name" value="YchF_N"/>
</dbReference>
<dbReference type="Gene3D" id="3.10.20.30">
    <property type="match status" value="1"/>
</dbReference>
<evidence type="ECO:0000256" key="3">
    <source>
        <dbReference type="ARBA" id="ARBA00022741"/>
    </source>
</evidence>
<dbReference type="InterPro" id="IPR023192">
    <property type="entry name" value="TGS-like_dom_sf"/>
</dbReference>
<dbReference type="GO" id="GO:0016887">
    <property type="term" value="F:ATP hydrolysis activity"/>
    <property type="evidence" value="ECO:0007669"/>
    <property type="project" value="UniProtKB-UniRule"/>
</dbReference>
<feature type="binding site" evidence="6">
    <location>
        <begin position="10"/>
        <end position="15"/>
    </location>
    <ligand>
        <name>ATP</name>
        <dbReference type="ChEBI" id="CHEBI:30616"/>
    </ligand>
</feature>
<dbReference type="GO" id="GO:0005525">
    <property type="term" value="F:GTP binding"/>
    <property type="evidence" value="ECO:0007669"/>
    <property type="project" value="InterPro"/>
</dbReference>
<dbReference type="InterPro" id="IPR004095">
    <property type="entry name" value="TGS"/>
</dbReference>
<dbReference type="CDD" id="cd04867">
    <property type="entry name" value="TGS_YchF_OLA1"/>
    <property type="match status" value="1"/>
</dbReference>
<keyword evidence="7" id="KW-0175">Coiled coil</keyword>
<evidence type="ECO:0000256" key="4">
    <source>
        <dbReference type="ARBA" id="ARBA00022840"/>
    </source>
</evidence>
<dbReference type="OrthoDB" id="9807318at2"/>
<dbReference type="PANTHER" id="PTHR23305">
    <property type="entry name" value="OBG GTPASE FAMILY"/>
    <property type="match status" value="1"/>
</dbReference>
<dbReference type="InterPro" id="IPR004396">
    <property type="entry name" value="ATPase_YchF/OLA1"/>
</dbReference>
<gene>
    <name evidence="6" type="primary">ychF</name>
    <name evidence="10" type="ORF">SAMN05421741_12814</name>
</gene>
<dbReference type="STRING" id="913024.SAMN05421741_12814"/>
<dbReference type="GO" id="GO:0043023">
    <property type="term" value="F:ribosomal large subunit binding"/>
    <property type="evidence" value="ECO:0007669"/>
    <property type="project" value="UniProtKB-UniRule"/>
</dbReference>
<dbReference type="InterPro" id="IPR013029">
    <property type="entry name" value="YchF_C"/>
</dbReference>
<dbReference type="Pfam" id="PF06071">
    <property type="entry name" value="YchF-GTPase_C"/>
    <property type="match status" value="1"/>
</dbReference>
<keyword evidence="2" id="KW-0479">Metal-binding</keyword>
<dbReference type="PRINTS" id="PR00326">
    <property type="entry name" value="GTP1OBG"/>
</dbReference>
<sequence length="364" mass="40203">MKAGIVGLPNVGKSTLFNCLSNAKAQSANFPFCTIEPNIGVVNVPDPRINKLEELVKPERVQMATVDIVDIAGLVKGASKGEGLGNQFLGNIRECNAIIHVLRCFDNDNIVHVDGSVDPIRDKETIDIELQLKDLETVEKRLEKTKKAAKTGNKEAQVETALLERIREALLQAKSARTVVPQNNDEEVLFESFQLITSKPVLYVCNVDEASAVNGNKYVEQVKELVKDENAEVIILSVGAEADITELESYEERQVFLEDMGLTEPGSSVLIRAAYKLLNLQTYFTAGVKEVRAWTINIGDSAPKAAGVIHTDFEKGFIRAEVIAYNDYVTYGSEAKVKEAGKLRVEGKEYIVKDGDVMHFRFNV</sequence>
<dbReference type="PROSITE" id="PS51710">
    <property type="entry name" value="G_OBG"/>
    <property type="match status" value="1"/>
</dbReference>
<dbReference type="SUPFAM" id="SSF52540">
    <property type="entry name" value="P-loop containing nucleoside triphosphate hydrolases"/>
    <property type="match status" value="1"/>
</dbReference>
<dbReference type="InterPro" id="IPR012676">
    <property type="entry name" value="TGS-like"/>
</dbReference>
<dbReference type="GO" id="GO:0005737">
    <property type="term" value="C:cytoplasm"/>
    <property type="evidence" value="ECO:0007669"/>
    <property type="project" value="TreeGrafter"/>
</dbReference>
<evidence type="ECO:0000256" key="5">
    <source>
        <dbReference type="ARBA" id="ARBA00022842"/>
    </source>
</evidence>
<dbReference type="Pfam" id="PF01926">
    <property type="entry name" value="MMR_HSR1"/>
    <property type="match status" value="1"/>
</dbReference>
<name>A0A1I5FHS0_9FLAO</name>
<dbReference type="PIRSF" id="PIRSF006641">
    <property type="entry name" value="CHP00092"/>
    <property type="match status" value="1"/>
</dbReference>
<dbReference type="InterPro" id="IPR031167">
    <property type="entry name" value="G_OBG"/>
</dbReference>
<keyword evidence="5" id="KW-0460">Magnesium</keyword>
<evidence type="ECO:0000313" key="11">
    <source>
        <dbReference type="Proteomes" id="UP000199036"/>
    </source>
</evidence>